<feature type="compositionally biased region" description="Basic and acidic residues" evidence="1">
    <location>
        <begin position="61"/>
        <end position="75"/>
    </location>
</feature>
<feature type="region of interest" description="Disordered" evidence="1">
    <location>
        <begin position="44"/>
        <end position="80"/>
    </location>
</feature>
<dbReference type="EMBL" id="CM008052">
    <property type="protein sequence ID" value="PVH35466.1"/>
    <property type="molecule type" value="Genomic_DNA"/>
</dbReference>
<gene>
    <name evidence="2" type="ORF">PAHAL_7G192500</name>
</gene>
<protein>
    <submittedName>
        <fullName evidence="2">Uncharacterized protein</fullName>
    </submittedName>
</protein>
<dbReference type="AlphaFoldDB" id="A0A2T8ICT8"/>
<feature type="region of interest" description="Disordered" evidence="1">
    <location>
        <begin position="99"/>
        <end position="130"/>
    </location>
</feature>
<dbReference type="Proteomes" id="UP000243499">
    <property type="component" value="Chromosome 7"/>
</dbReference>
<dbReference type="Gramene" id="PVH35466">
    <property type="protein sequence ID" value="PVH35466"/>
    <property type="gene ID" value="PAHAL_7G192500"/>
</dbReference>
<feature type="region of interest" description="Disordered" evidence="1">
    <location>
        <begin position="1"/>
        <end position="29"/>
    </location>
</feature>
<name>A0A2T8ICT8_9POAL</name>
<evidence type="ECO:0000256" key="1">
    <source>
        <dbReference type="SAM" id="MobiDB-lite"/>
    </source>
</evidence>
<proteinExistence type="predicted"/>
<sequence length="158" mass="16919">MAPARQCAEQRTQQQRGADGSLLAEGPPRNELLCPGTLLGYVSGRSAAPSPVVPRRKRSKEKAVPHPDARAHEAGSRSASATGDGYVRLLLWLRGLTSTSSEGCVPSSPRHQGVRPREVDSHGGTGEIHNRGLKLGIPNIRVKMEKCIDNANLSVKTE</sequence>
<organism evidence="2">
    <name type="scientific">Panicum hallii</name>
    <dbReference type="NCBI Taxonomy" id="206008"/>
    <lineage>
        <taxon>Eukaryota</taxon>
        <taxon>Viridiplantae</taxon>
        <taxon>Streptophyta</taxon>
        <taxon>Embryophyta</taxon>
        <taxon>Tracheophyta</taxon>
        <taxon>Spermatophyta</taxon>
        <taxon>Magnoliopsida</taxon>
        <taxon>Liliopsida</taxon>
        <taxon>Poales</taxon>
        <taxon>Poaceae</taxon>
        <taxon>PACMAD clade</taxon>
        <taxon>Panicoideae</taxon>
        <taxon>Panicodae</taxon>
        <taxon>Paniceae</taxon>
        <taxon>Panicinae</taxon>
        <taxon>Panicum</taxon>
        <taxon>Panicum sect. Panicum</taxon>
    </lineage>
</organism>
<reference evidence="2" key="1">
    <citation type="submission" date="2018-04" db="EMBL/GenBank/DDBJ databases">
        <title>WGS assembly of Panicum hallii.</title>
        <authorList>
            <person name="Lovell J."/>
            <person name="Jenkins J."/>
            <person name="Lowry D."/>
            <person name="Mamidi S."/>
            <person name="Sreedasyam A."/>
            <person name="Weng X."/>
            <person name="Barry K."/>
            <person name="Bonette J."/>
            <person name="Campitelli B."/>
            <person name="Daum C."/>
            <person name="Gordon S."/>
            <person name="Gould B."/>
            <person name="Lipzen A."/>
            <person name="Macqueen A."/>
            <person name="Palacio-Mejia J."/>
            <person name="Plott C."/>
            <person name="Shakirov E."/>
            <person name="Shu S."/>
            <person name="Yoshinaga Y."/>
            <person name="Zane M."/>
            <person name="Rokhsar D."/>
            <person name="Grimwood J."/>
            <person name="Schmutz J."/>
            <person name="Juenger T."/>
        </authorList>
    </citation>
    <scope>NUCLEOTIDE SEQUENCE [LARGE SCALE GENOMIC DNA]</scope>
    <source>
        <strain evidence="2">FIL2</strain>
    </source>
</reference>
<accession>A0A2T8ICT8</accession>
<evidence type="ECO:0000313" key="2">
    <source>
        <dbReference type="EMBL" id="PVH35466.1"/>
    </source>
</evidence>